<keyword evidence="5" id="KW-1185">Reference proteome</keyword>
<dbReference type="InterPro" id="IPR003439">
    <property type="entry name" value="ABC_transporter-like_ATP-bd"/>
</dbReference>
<dbReference type="SMART" id="SM00382">
    <property type="entry name" value="AAA"/>
    <property type="match status" value="1"/>
</dbReference>
<protein>
    <submittedName>
        <fullName evidence="4">ATP-binding cassette domain-containing protein</fullName>
    </submittedName>
</protein>
<proteinExistence type="predicted"/>
<reference evidence="5" key="1">
    <citation type="journal article" date="2019" name="Int. J. Syst. Evol. Microbiol.">
        <title>The Global Catalogue of Microorganisms (GCM) 10K type strain sequencing project: providing services to taxonomists for standard genome sequencing and annotation.</title>
        <authorList>
            <consortium name="The Broad Institute Genomics Platform"/>
            <consortium name="The Broad Institute Genome Sequencing Center for Infectious Disease"/>
            <person name="Wu L."/>
            <person name="Ma J."/>
        </authorList>
    </citation>
    <scope>NUCLEOTIDE SEQUENCE [LARGE SCALE GENOMIC DNA]</scope>
    <source>
        <strain evidence="5">NBRC 111756</strain>
    </source>
</reference>
<feature type="domain" description="ABC transporter" evidence="3">
    <location>
        <begin position="26"/>
        <end position="236"/>
    </location>
</feature>
<comment type="caution">
    <text evidence="4">The sequence shown here is derived from an EMBL/GenBank/DDBJ whole genome shotgun (WGS) entry which is preliminary data.</text>
</comment>
<evidence type="ECO:0000256" key="2">
    <source>
        <dbReference type="ARBA" id="ARBA00022840"/>
    </source>
</evidence>
<evidence type="ECO:0000313" key="5">
    <source>
        <dbReference type="Proteomes" id="UP001596422"/>
    </source>
</evidence>
<accession>A0ABW2A4R2</accession>
<keyword evidence="1" id="KW-0547">Nucleotide-binding</keyword>
<dbReference type="Proteomes" id="UP001596422">
    <property type="component" value="Unassembled WGS sequence"/>
</dbReference>
<dbReference type="InterPro" id="IPR003593">
    <property type="entry name" value="AAA+_ATPase"/>
</dbReference>
<keyword evidence="2 4" id="KW-0067">ATP-binding</keyword>
<evidence type="ECO:0000259" key="3">
    <source>
        <dbReference type="PROSITE" id="PS50893"/>
    </source>
</evidence>
<dbReference type="InterPro" id="IPR027417">
    <property type="entry name" value="P-loop_NTPase"/>
</dbReference>
<dbReference type="PROSITE" id="PS50893">
    <property type="entry name" value="ABC_TRANSPORTER_2"/>
    <property type="match status" value="1"/>
</dbReference>
<dbReference type="SUPFAM" id="SSF52540">
    <property type="entry name" value="P-loop containing nucleoside triphosphate hydrolases"/>
    <property type="match status" value="1"/>
</dbReference>
<evidence type="ECO:0000313" key="4">
    <source>
        <dbReference type="EMBL" id="MFC6672463.1"/>
    </source>
</evidence>
<dbReference type="EMBL" id="JBHSWE010000001">
    <property type="protein sequence ID" value="MFC6672463.1"/>
    <property type="molecule type" value="Genomic_DNA"/>
</dbReference>
<gene>
    <name evidence="4" type="ORF">ACFQDL_22145</name>
</gene>
<organism evidence="4 5">
    <name type="scientific">Marinobacterium aestuariivivens</name>
    <dbReference type="NCBI Taxonomy" id="1698799"/>
    <lineage>
        <taxon>Bacteria</taxon>
        <taxon>Pseudomonadati</taxon>
        <taxon>Pseudomonadota</taxon>
        <taxon>Gammaproteobacteria</taxon>
        <taxon>Oceanospirillales</taxon>
        <taxon>Oceanospirillaceae</taxon>
        <taxon>Marinobacterium</taxon>
    </lineage>
</organism>
<dbReference type="Gene3D" id="3.40.50.300">
    <property type="entry name" value="P-loop containing nucleotide triphosphate hydrolases"/>
    <property type="match status" value="1"/>
</dbReference>
<dbReference type="PANTHER" id="PTHR43119">
    <property type="entry name" value="ABC TRANSPORT PROTEIN ATP-BINDING COMPONENT-RELATED"/>
    <property type="match status" value="1"/>
</dbReference>
<dbReference type="PANTHER" id="PTHR43119:SF1">
    <property type="entry name" value="ABC TRANSPORTER DOMAIN-CONTAINING PROTEIN"/>
    <property type="match status" value="1"/>
</dbReference>
<dbReference type="GO" id="GO:0005524">
    <property type="term" value="F:ATP binding"/>
    <property type="evidence" value="ECO:0007669"/>
    <property type="project" value="UniProtKB-KW"/>
</dbReference>
<name>A0ABW2A4R2_9GAMM</name>
<dbReference type="Pfam" id="PF00005">
    <property type="entry name" value="ABC_tran"/>
    <property type="match status" value="1"/>
</dbReference>
<evidence type="ECO:0000256" key="1">
    <source>
        <dbReference type="ARBA" id="ARBA00022741"/>
    </source>
</evidence>
<dbReference type="RefSeq" id="WP_379913259.1">
    <property type="nucleotide sequence ID" value="NZ_JBHSWE010000001.1"/>
</dbReference>
<sequence length="237" mass="26691">MDTFLRAPRRPADRRPPTAEADAVLLAASGLGLCERGQWLWRDLDLSIAEGERLALSGPSGSGKTTLLRALAGLIPITEGEIRLAGRELSDWSMPHYRSRVVYLPQRPVFGEGNVKTVLAEPFGYRVHGRRTLPGEPLHAYLQVLGRDDAFLERPVSSLSGGEEQLVALLRLLLLQPSLLLFDEPTASLDLDTRRRVEALLHGWHEEDPRRAWVWVGHDADQCNRMADRQLTLRWQR</sequence>